<gene>
    <name evidence="1" type="ordered locus">XC_2896</name>
</gene>
<dbReference type="HOGENOM" id="CLU_2739074_0_0_6"/>
<evidence type="ECO:0000313" key="1">
    <source>
        <dbReference type="EMBL" id="AAY49944.1"/>
    </source>
</evidence>
<dbReference type="KEGG" id="xcb:XC_2896"/>
<dbReference type="Proteomes" id="UP000000420">
    <property type="component" value="Chromosome"/>
</dbReference>
<evidence type="ECO:0000313" key="2">
    <source>
        <dbReference type="Proteomes" id="UP000000420"/>
    </source>
</evidence>
<dbReference type="EMBL" id="CP000050">
    <property type="protein sequence ID" value="AAY49944.1"/>
    <property type="molecule type" value="Genomic_DNA"/>
</dbReference>
<proteinExistence type="predicted"/>
<name>A0A0H2XB08_XANC8</name>
<accession>A0A0H2XB08</accession>
<organism evidence="1 2">
    <name type="scientific">Xanthomonas campestris pv. campestris (strain 8004)</name>
    <dbReference type="NCBI Taxonomy" id="314565"/>
    <lineage>
        <taxon>Bacteria</taxon>
        <taxon>Pseudomonadati</taxon>
        <taxon>Pseudomonadota</taxon>
        <taxon>Gammaproteobacteria</taxon>
        <taxon>Lysobacterales</taxon>
        <taxon>Lysobacteraceae</taxon>
        <taxon>Xanthomonas</taxon>
    </lineage>
</organism>
<protein>
    <submittedName>
        <fullName evidence="1">Uncharacterized protein</fullName>
    </submittedName>
</protein>
<sequence>MPSCDRTYHAGSRIIDALQLPRAVESLKIGALRAAAAARSIERKRLRTERCGLSILSPLVIAPQATARSAA</sequence>
<reference evidence="1 2" key="1">
    <citation type="journal article" date="2005" name="Genome Res.">
        <title>Comparative and functional genomic analyses of the pathogenicity of phytopathogen Xanthomonas campestris pv. campestris.</title>
        <authorList>
            <person name="Qian W."/>
            <person name="Jia Y."/>
            <person name="Ren S.X."/>
            <person name="He Y.Q."/>
            <person name="Feng J.X."/>
            <person name="Lu L.F."/>
            <person name="Sun Q."/>
            <person name="Ying G."/>
            <person name="Tang D.J."/>
            <person name="Tang H."/>
            <person name="Wu W."/>
            <person name="Hao P."/>
            <person name="Wang L."/>
            <person name="Jiang B.L."/>
            <person name="Zeng S."/>
            <person name="Gu W.Y."/>
            <person name="Lu G."/>
            <person name="Rong L."/>
            <person name="Tian Y."/>
            <person name="Yao Z."/>
            <person name="Fu G."/>
            <person name="Chen B."/>
            <person name="Fang R."/>
            <person name="Qiang B."/>
            <person name="Chen Z."/>
            <person name="Zhao G.P."/>
            <person name="Tang J.L."/>
            <person name="He C."/>
        </authorList>
    </citation>
    <scope>NUCLEOTIDE SEQUENCE [LARGE SCALE GENOMIC DNA]</scope>
    <source>
        <strain evidence="1 2">8004</strain>
    </source>
</reference>
<dbReference type="AlphaFoldDB" id="A0A0H2XB08"/>